<comment type="subcellular location">
    <subcellularLocation>
        <location evidence="1">Membrane</location>
        <topology evidence="1">Single-pass type IV membrane protein</topology>
    </subcellularLocation>
</comment>
<dbReference type="InterPro" id="IPR016763">
    <property type="entry name" value="VAP"/>
</dbReference>
<dbReference type="PANTHER" id="PTHR10809">
    <property type="entry name" value="VESICLE-ASSOCIATED MEMBRANE PROTEIN-ASSOCIATED PROTEIN"/>
    <property type="match status" value="1"/>
</dbReference>
<dbReference type="EMBL" id="JALNTZ010000002">
    <property type="protein sequence ID" value="KAJ3660643.1"/>
    <property type="molecule type" value="Genomic_DNA"/>
</dbReference>
<organism evidence="10 11">
    <name type="scientific">Zophobas morio</name>
    <dbReference type="NCBI Taxonomy" id="2755281"/>
    <lineage>
        <taxon>Eukaryota</taxon>
        <taxon>Metazoa</taxon>
        <taxon>Ecdysozoa</taxon>
        <taxon>Arthropoda</taxon>
        <taxon>Hexapoda</taxon>
        <taxon>Insecta</taxon>
        <taxon>Pterygota</taxon>
        <taxon>Neoptera</taxon>
        <taxon>Endopterygota</taxon>
        <taxon>Coleoptera</taxon>
        <taxon>Polyphaga</taxon>
        <taxon>Cucujiformia</taxon>
        <taxon>Tenebrionidae</taxon>
        <taxon>Zophobas</taxon>
    </lineage>
</organism>
<keyword evidence="4 8" id="KW-1133">Transmembrane helix</keyword>
<keyword evidence="5 7" id="KW-0175">Coiled coil</keyword>
<evidence type="ECO:0000256" key="7">
    <source>
        <dbReference type="SAM" id="Coils"/>
    </source>
</evidence>
<evidence type="ECO:0000256" key="1">
    <source>
        <dbReference type="ARBA" id="ARBA00004211"/>
    </source>
</evidence>
<dbReference type="GO" id="GO:0033149">
    <property type="term" value="F:FFAT motif binding"/>
    <property type="evidence" value="ECO:0007669"/>
    <property type="project" value="TreeGrafter"/>
</dbReference>
<comment type="caution">
    <text evidence="10">The sequence shown here is derived from an EMBL/GenBank/DDBJ whole genome shotgun (WGS) entry which is preliminary data.</text>
</comment>
<dbReference type="Gene3D" id="2.60.40.10">
    <property type="entry name" value="Immunoglobulins"/>
    <property type="match status" value="1"/>
</dbReference>
<dbReference type="GO" id="GO:0061817">
    <property type="term" value="P:endoplasmic reticulum-plasma membrane tethering"/>
    <property type="evidence" value="ECO:0007669"/>
    <property type="project" value="TreeGrafter"/>
</dbReference>
<evidence type="ECO:0000256" key="6">
    <source>
        <dbReference type="ARBA" id="ARBA00023136"/>
    </source>
</evidence>
<evidence type="ECO:0000313" key="11">
    <source>
        <dbReference type="Proteomes" id="UP001168821"/>
    </source>
</evidence>
<evidence type="ECO:0000256" key="3">
    <source>
        <dbReference type="ARBA" id="ARBA00022692"/>
    </source>
</evidence>
<protein>
    <recommendedName>
        <fullName evidence="9">MSP domain-containing protein</fullName>
    </recommendedName>
</protein>
<dbReference type="Proteomes" id="UP001168821">
    <property type="component" value="Unassembled WGS sequence"/>
</dbReference>
<dbReference type="PANTHER" id="PTHR10809:SF6">
    <property type="entry name" value="AT11025P-RELATED"/>
    <property type="match status" value="1"/>
</dbReference>
<evidence type="ECO:0000256" key="5">
    <source>
        <dbReference type="ARBA" id="ARBA00023054"/>
    </source>
</evidence>
<dbReference type="Pfam" id="PF00635">
    <property type="entry name" value="Motile_Sperm"/>
    <property type="match status" value="1"/>
</dbReference>
<dbReference type="SUPFAM" id="SSF49354">
    <property type="entry name" value="PapD-like"/>
    <property type="match status" value="1"/>
</dbReference>
<evidence type="ECO:0000256" key="4">
    <source>
        <dbReference type="ARBA" id="ARBA00022989"/>
    </source>
</evidence>
<evidence type="ECO:0000313" key="10">
    <source>
        <dbReference type="EMBL" id="KAJ3660643.1"/>
    </source>
</evidence>
<dbReference type="PROSITE" id="PS50202">
    <property type="entry name" value="MSP"/>
    <property type="match status" value="1"/>
</dbReference>
<evidence type="ECO:0000259" key="9">
    <source>
        <dbReference type="PROSITE" id="PS50202"/>
    </source>
</evidence>
<feature type="coiled-coil region" evidence="7">
    <location>
        <begin position="193"/>
        <end position="227"/>
    </location>
</feature>
<dbReference type="FunFam" id="2.60.40.10:FF:000334">
    <property type="entry name" value="vesicle-associated membrane protein-associated protein A isoform X1"/>
    <property type="match status" value="1"/>
</dbReference>
<keyword evidence="6 8" id="KW-0472">Membrane</keyword>
<dbReference type="GO" id="GO:0005789">
    <property type="term" value="C:endoplasmic reticulum membrane"/>
    <property type="evidence" value="ECO:0007669"/>
    <property type="project" value="InterPro"/>
</dbReference>
<dbReference type="GO" id="GO:0090158">
    <property type="term" value="P:endoplasmic reticulum membrane organization"/>
    <property type="evidence" value="ECO:0007669"/>
    <property type="project" value="TreeGrafter"/>
</dbReference>
<feature type="transmembrane region" description="Helical" evidence="8">
    <location>
        <begin position="249"/>
        <end position="269"/>
    </location>
</feature>
<dbReference type="AlphaFoldDB" id="A0AA38IMF6"/>
<comment type="similarity">
    <text evidence="2">Belongs to the VAMP-associated protein (VAP) (TC 9.B.17) family.</text>
</comment>
<proteinExistence type="inferred from homology"/>
<dbReference type="CDD" id="cd14686">
    <property type="entry name" value="bZIP"/>
    <property type="match status" value="1"/>
</dbReference>
<sequence>MSALATARSHLKYRACALAVRKCSITGICQRKVKRMAKPEQVLNIEPQNELRFRGPFNAPVTSYMKLTNPSDKKVLFKIKTTAPKKYCVRPNSGLLEPNTSIEIAISLQPFLFDPAEKNKHKFMVQTLFAPDGDVNLEQLWKEIGPEQLMDSKLKCVFEMPVEQNESQEEPAKASPKAPVVQSVPNNAIDPELQKAAEEVQQLREEESSLRQENLRLKEEILQLKLAAGTRVTQPNRYAPPAQQQNIPVIYMAVAVILGFLGIVLGKFVL</sequence>
<gene>
    <name evidence="10" type="ORF">Zmor_005082</name>
</gene>
<evidence type="ECO:0000256" key="2">
    <source>
        <dbReference type="ARBA" id="ARBA00008932"/>
    </source>
</evidence>
<keyword evidence="3 8" id="KW-0812">Transmembrane</keyword>
<keyword evidence="11" id="KW-1185">Reference proteome</keyword>
<dbReference type="InterPro" id="IPR000535">
    <property type="entry name" value="MSP_dom"/>
</dbReference>
<dbReference type="GO" id="GO:0005886">
    <property type="term" value="C:plasma membrane"/>
    <property type="evidence" value="ECO:0007669"/>
    <property type="project" value="TreeGrafter"/>
</dbReference>
<dbReference type="InterPro" id="IPR008962">
    <property type="entry name" value="PapD-like_sf"/>
</dbReference>
<dbReference type="InterPro" id="IPR013783">
    <property type="entry name" value="Ig-like_fold"/>
</dbReference>
<dbReference type="PIRSF" id="PIRSF019693">
    <property type="entry name" value="VAMP-associated"/>
    <property type="match status" value="1"/>
</dbReference>
<reference evidence="10" key="1">
    <citation type="journal article" date="2023" name="G3 (Bethesda)">
        <title>Whole genome assemblies of Zophobas morio and Tenebrio molitor.</title>
        <authorList>
            <person name="Kaur S."/>
            <person name="Stinson S.A."/>
            <person name="diCenzo G.C."/>
        </authorList>
    </citation>
    <scope>NUCLEOTIDE SEQUENCE</scope>
    <source>
        <strain evidence="10">QUZm001</strain>
    </source>
</reference>
<name>A0AA38IMF6_9CUCU</name>
<feature type="domain" description="MSP" evidence="9">
    <location>
        <begin position="42"/>
        <end position="159"/>
    </location>
</feature>
<accession>A0AA38IMF6</accession>
<evidence type="ECO:0000256" key="8">
    <source>
        <dbReference type="SAM" id="Phobius"/>
    </source>
</evidence>